<reference evidence="2 3" key="1">
    <citation type="journal article" date="2018" name="Sci. Rep.">
        <title>Genomic signatures of local adaptation to the degree of environmental predictability in rotifers.</title>
        <authorList>
            <person name="Franch-Gras L."/>
            <person name="Hahn C."/>
            <person name="Garcia-Roger E.M."/>
            <person name="Carmona M.J."/>
            <person name="Serra M."/>
            <person name="Gomez A."/>
        </authorList>
    </citation>
    <scope>NUCLEOTIDE SEQUENCE [LARGE SCALE GENOMIC DNA]</scope>
    <source>
        <strain evidence="2">HYR1</strain>
    </source>
</reference>
<dbReference type="AlphaFoldDB" id="A0A3M7RBM0"/>
<comment type="caution">
    <text evidence="2">The sequence shown here is derived from an EMBL/GenBank/DDBJ whole genome shotgun (WGS) entry which is preliminary data.</text>
</comment>
<dbReference type="EMBL" id="REGN01003781">
    <property type="protein sequence ID" value="RNA20794.1"/>
    <property type="molecule type" value="Genomic_DNA"/>
</dbReference>
<proteinExistence type="predicted"/>
<gene>
    <name evidence="2" type="ORF">BpHYR1_050104</name>
</gene>
<dbReference type="Proteomes" id="UP000276133">
    <property type="component" value="Unassembled WGS sequence"/>
</dbReference>
<feature type="region of interest" description="Disordered" evidence="1">
    <location>
        <begin position="118"/>
        <end position="140"/>
    </location>
</feature>
<organism evidence="2 3">
    <name type="scientific">Brachionus plicatilis</name>
    <name type="common">Marine rotifer</name>
    <name type="synonym">Brachionus muelleri</name>
    <dbReference type="NCBI Taxonomy" id="10195"/>
    <lineage>
        <taxon>Eukaryota</taxon>
        <taxon>Metazoa</taxon>
        <taxon>Spiralia</taxon>
        <taxon>Gnathifera</taxon>
        <taxon>Rotifera</taxon>
        <taxon>Eurotatoria</taxon>
        <taxon>Monogononta</taxon>
        <taxon>Pseudotrocha</taxon>
        <taxon>Ploima</taxon>
        <taxon>Brachionidae</taxon>
        <taxon>Brachionus</taxon>
    </lineage>
</organism>
<protein>
    <submittedName>
        <fullName evidence="2">Uncharacterized protein</fullName>
    </submittedName>
</protein>
<accession>A0A3M7RBM0</accession>
<evidence type="ECO:0000313" key="2">
    <source>
        <dbReference type="EMBL" id="RNA20794.1"/>
    </source>
</evidence>
<dbReference type="OrthoDB" id="8185397at2759"/>
<name>A0A3M7RBM0_BRAPC</name>
<keyword evidence="3" id="KW-1185">Reference proteome</keyword>
<evidence type="ECO:0000256" key="1">
    <source>
        <dbReference type="SAM" id="MobiDB-lite"/>
    </source>
</evidence>
<evidence type="ECO:0000313" key="3">
    <source>
        <dbReference type="Proteomes" id="UP000276133"/>
    </source>
</evidence>
<sequence length="303" mass="34945">MQNYPGQADGEKVLNNYAQEYLNTVKENRSQYGNFVDNNLTYDPYKEQKSVYNVVYETDAYNPWGKPGGGAPKIDSTGNLKTKIAGTLKWNLNGETEEDRLKRLANSQKNNNNALLYKKNFQSPQNTPRLGQNENRQSTTYNYNYRDPYINSTLPALKKNLPPLSNTQNLTPRQVEHQTSQAQSLEMTRIEQEAQQRNMQKTFRPNLFPKQGDNDFNRISNKLFIDNKPSTEHPNNPYWFGRTGPGNQMSENPRNLGSNSAPLENYQYYDVRKRNLLDALENRIPNNYQSSSNNFGSNSQYVN</sequence>
<feature type="compositionally biased region" description="Polar residues" evidence="1">
    <location>
        <begin position="121"/>
        <end position="140"/>
    </location>
</feature>